<feature type="compositionally biased region" description="Polar residues" evidence="17">
    <location>
        <begin position="390"/>
        <end position="409"/>
    </location>
</feature>
<evidence type="ECO:0000256" key="14">
    <source>
        <dbReference type="ARBA" id="ARBA00063680"/>
    </source>
</evidence>
<dbReference type="GO" id="GO:0050321">
    <property type="term" value="F:tau-protein kinase activity"/>
    <property type="evidence" value="ECO:0007669"/>
    <property type="project" value="TreeGrafter"/>
</dbReference>
<dbReference type="Gene3D" id="1.10.8.10">
    <property type="entry name" value="DNA helicase RuvA subunit, C-terminal domain"/>
    <property type="match status" value="1"/>
</dbReference>
<evidence type="ECO:0000256" key="10">
    <source>
        <dbReference type="ARBA" id="ARBA00022840"/>
    </source>
</evidence>
<dbReference type="InterPro" id="IPR015940">
    <property type="entry name" value="UBA"/>
</dbReference>
<keyword evidence="6" id="KW-0723">Serine/threonine-protein kinase</keyword>
<feature type="region of interest" description="Disordered" evidence="17">
    <location>
        <begin position="370"/>
        <end position="653"/>
    </location>
</feature>
<dbReference type="SMART" id="SM00165">
    <property type="entry name" value="UBA"/>
    <property type="match status" value="1"/>
</dbReference>
<evidence type="ECO:0000256" key="3">
    <source>
        <dbReference type="ARBA" id="ARBA00006234"/>
    </source>
</evidence>
<dbReference type="SMART" id="SM00220">
    <property type="entry name" value="S_TKc"/>
    <property type="match status" value="1"/>
</dbReference>
<dbReference type="GO" id="GO:0005886">
    <property type="term" value="C:plasma membrane"/>
    <property type="evidence" value="ECO:0007669"/>
    <property type="project" value="TreeGrafter"/>
</dbReference>
<dbReference type="FunFam" id="1.10.510.10:FF:001032">
    <property type="entry name" value="KP78b, isoform A"/>
    <property type="match status" value="1"/>
</dbReference>
<keyword evidence="10 16" id="KW-0067">ATP-binding</keyword>
<evidence type="ECO:0000256" key="4">
    <source>
        <dbReference type="ARBA" id="ARBA00012513"/>
    </source>
</evidence>
<dbReference type="FunFam" id="3.30.200.20:FF:000003">
    <property type="entry name" value="Non-specific serine/threonine protein kinase"/>
    <property type="match status" value="1"/>
</dbReference>
<feature type="binding site" evidence="16">
    <location>
        <position position="84"/>
    </location>
    <ligand>
        <name>ATP</name>
        <dbReference type="ChEBI" id="CHEBI:30616"/>
    </ligand>
</feature>
<feature type="compositionally biased region" description="Polar residues" evidence="17">
    <location>
        <begin position="538"/>
        <end position="550"/>
    </location>
</feature>
<dbReference type="PANTHER" id="PTHR24346">
    <property type="entry name" value="MAP/MICROTUBULE AFFINITY-REGULATING KINASE"/>
    <property type="match status" value="1"/>
</dbReference>
<evidence type="ECO:0000259" key="19">
    <source>
        <dbReference type="PROSITE" id="PS50030"/>
    </source>
</evidence>
<comment type="function">
    <text evidence="13">Serine/threonine-protein kinase. Involved in the specific phosphorylation of microtubule-associated proteins for MAP2 and MAP4. Phosphorylates the microtubule-associated protein MAPT/TAU. Phosphorylates CDC25C on 'Ser-216'. Regulates localization and activity of some histone deacetylases by mediating phosphorylation of HDAC7, promoting subsequent interaction between HDAC7 and 14-3-3 and export from the nucleus. Regulates localization and activity of MITF by mediating its phosphorylation, promoting subsequent interaction between MITF and 14-3-3 and retention in the cytosol. Negatively regulates the Hippo signaling pathway and antagonizes the phosphorylation of LATS1. Cooperates with DLG5 to inhibit the kinase activity of STK3/MST2 toward LATS1. Phosphorylates PKP2 and KSR1.</text>
</comment>
<dbReference type="Proteomes" id="UP000515145">
    <property type="component" value="Chromosome 22"/>
</dbReference>
<dbReference type="GO" id="GO:0005524">
    <property type="term" value="F:ATP binding"/>
    <property type="evidence" value="ECO:0007669"/>
    <property type="project" value="UniProtKB-UniRule"/>
</dbReference>
<dbReference type="GO" id="GO:0005737">
    <property type="term" value="C:cytoplasm"/>
    <property type="evidence" value="ECO:0007669"/>
    <property type="project" value="UniProtKB-SubCell"/>
</dbReference>
<evidence type="ECO:0000313" key="21">
    <source>
        <dbReference type="RefSeq" id="XP_028251130.1"/>
    </source>
</evidence>
<feature type="compositionally biased region" description="Low complexity" evidence="17">
    <location>
        <begin position="373"/>
        <end position="384"/>
    </location>
</feature>
<comment type="catalytic activity">
    <reaction evidence="12">
        <text>L-seryl-[protein] + ATP = O-phospho-L-seryl-[protein] + ADP + H(+)</text>
        <dbReference type="Rhea" id="RHEA:17989"/>
        <dbReference type="Rhea" id="RHEA-COMP:9863"/>
        <dbReference type="Rhea" id="RHEA-COMP:11604"/>
        <dbReference type="ChEBI" id="CHEBI:15378"/>
        <dbReference type="ChEBI" id="CHEBI:29999"/>
        <dbReference type="ChEBI" id="CHEBI:30616"/>
        <dbReference type="ChEBI" id="CHEBI:83421"/>
        <dbReference type="ChEBI" id="CHEBI:456216"/>
        <dbReference type="EC" id="2.7.11.1"/>
    </reaction>
</comment>
<name>A0A6P7H7G0_9TELE</name>
<dbReference type="GO" id="GO:0000226">
    <property type="term" value="P:microtubule cytoskeleton organization"/>
    <property type="evidence" value="ECO:0007669"/>
    <property type="project" value="TreeGrafter"/>
</dbReference>
<feature type="domain" description="Protein kinase" evidence="18">
    <location>
        <begin position="55"/>
        <end position="306"/>
    </location>
</feature>
<dbReference type="InterPro" id="IPR017441">
    <property type="entry name" value="Protein_kinase_ATP_BS"/>
</dbReference>
<sequence length="683" mass="75627">MSTKTPLPTVNEKTTESHTSHSNGRSEISSRSERRPAGVRSRSSEDQQQPHVGNYRLLKTIGKGNFAKVKLARHILTGREVAIKIIDKTQLNPNSLQKLFREVRIMKILNHPNIVKLFEVIETERTLYLVMEYASGGEVFDYLVAHGRMKEKEARAKFRQIVSAVQYCHQKHIVHRDLKAENLLLDADMNIKIADFGFSNEFTLGNKLDTFCGSPPYAAPELFQGKKYDGPEVDVWSLGVILYTLVSGSLPFDGQNLKELRERVLRGKYRIPFYMSTDCENLLKRFLVLNPAKRGTLEQIMKDRWINTGFEEDELKPYTEPELDITDQKRIDVMVGMGYNLEEIQESLAKMKYDEITATYLLLGRKASELEPSESASSSNLSLAKPRPNSELNGQSPSHLKVQRSVSSNHKQRRYSEQVGQNVPPGMAHPKRSQTTTAENSTKEEGGVPLRKPSTPGSRGAPPSSPLLGNANNPNKADIPDRRKGATTGPSNNTASAGMTRRNTYVCSDRNNTDRLSVIPNGKENSSVAVSPGGQRNPVASTHSITNATTPDRLRFPRGTASRSTFHGGQLRDRRTATYNGPPASPTLSHDATPLSQTRSRGTSNLFSKLTSKLTRRVSIDPAKRQTAKTGPTNPSTQGGKTLKSQPSLRETGDLRAQVAMYLGIKKGKIKTVNPAPSDSLGV</sequence>
<dbReference type="InterPro" id="IPR049508">
    <property type="entry name" value="MARK1-4_cat"/>
</dbReference>
<dbReference type="SUPFAM" id="SSF56112">
    <property type="entry name" value="Protein kinase-like (PK-like)"/>
    <property type="match status" value="1"/>
</dbReference>
<dbReference type="EC" id="2.7.11.1" evidence="4"/>
<evidence type="ECO:0000256" key="7">
    <source>
        <dbReference type="ARBA" id="ARBA00022679"/>
    </source>
</evidence>
<dbReference type="Gene3D" id="1.10.510.10">
    <property type="entry name" value="Transferase(Phosphotransferase) domain 1"/>
    <property type="match status" value="1"/>
</dbReference>
<dbReference type="PROSITE" id="PS50011">
    <property type="entry name" value="PROTEIN_KINASE_DOM"/>
    <property type="match status" value="1"/>
</dbReference>
<feature type="domain" description="UBA" evidence="19">
    <location>
        <begin position="325"/>
        <end position="364"/>
    </location>
</feature>
<proteinExistence type="inferred from homology"/>
<evidence type="ECO:0000256" key="9">
    <source>
        <dbReference type="ARBA" id="ARBA00022777"/>
    </source>
</evidence>
<evidence type="ECO:0000256" key="16">
    <source>
        <dbReference type="PROSITE-ProRule" id="PRU10141"/>
    </source>
</evidence>
<feature type="compositionally biased region" description="Polar residues" evidence="17">
    <location>
        <begin position="628"/>
        <end position="649"/>
    </location>
</feature>
<comment type="similarity">
    <text evidence="3">Belongs to the protein kinase superfamily. CAMK Ser/Thr protein kinase family. SNF1 subfamily.</text>
</comment>
<feature type="compositionally biased region" description="Polar residues" evidence="17">
    <location>
        <begin position="1"/>
        <end position="12"/>
    </location>
</feature>
<evidence type="ECO:0000256" key="8">
    <source>
        <dbReference type="ARBA" id="ARBA00022741"/>
    </source>
</evidence>
<comment type="subcellular location">
    <subcellularLocation>
        <location evidence="1">Cell projection</location>
        <location evidence="1">Dendrite</location>
    </subcellularLocation>
    <subcellularLocation>
        <location evidence="2">Cytoplasm</location>
    </subcellularLocation>
</comment>
<accession>A0A6P7H7G0</accession>
<evidence type="ECO:0000256" key="1">
    <source>
        <dbReference type="ARBA" id="ARBA00004279"/>
    </source>
</evidence>
<dbReference type="InterPro" id="IPR008271">
    <property type="entry name" value="Ser/Thr_kinase_AS"/>
</dbReference>
<evidence type="ECO:0000313" key="20">
    <source>
        <dbReference type="Proteomes" id="UP000515145"/>
    </source>
</evidence>
<dbReference type="GO" id="GO:0030425">
    <property type="term" value="C:dendrite"/>
    <property type="evidence" value="ECO:0007669"/>
    <property type="project" value="UniProtKB-SubCell"/>
</dbReference>
<dbReference type="InterPro" id="IPR011009">
    <property type="entry name" value="Kinase-like_dom_sf"/>
</dbReference>
<comment type="subunit">
    <text evidence="14">Interacts with MAPT/TAU. Interacts with DLG5 (via coiled-coil domain). Interacts with STK3/MST2 and STK4/MST1 in the presence of DLG5. Interacts with YWHAB, YWHAG, YWHAQ and YWHAZ. Interacts with PKP2 (via N-terminus). Interacts with CDC25C. Interacts with KSR1.</text>
</comment>
<dbReference type="CDD" id="cd14072">
    <property type="entry name" value="STKc_MARK"/>
    <property type="match status" value="1"/>
</dbReference>
<dbReference type="PANTHER" id="PTHR24346:SF98">
    <property type="entry name" value="NON-SPECIFIC SERINE_THREONINE PROTEIN KINASE"/>
    <property type="match status" value="1"/>
</dbReference>
<dbReference type="GeneID" id="114427323"/>
<reference evidence="21" key="2">
    <citation type="submission" date="2025-08" db="UniProtKB">
        <authorList>
            <consortium name="RefSeq"/>
        </authorList>
    </citation>
    <scope>IDENTIFICATION</scope>
</reference>
<dbReference type="Pfam" id="PF00069">
    <property type="entry name" value="Pkinase"/>
    <property type="match status" value="1"/>
</dbReference>
<keyword evidence="5" id="KW-0963">Cytoplasm</keyword>
<keyword evidence="8 16" id="KW-0547">Nucleotide-binding</keyword>
<evidence type="ECO:0000256" key="15">
    <source>
        <dbReference type="ARBA" id="ARBA00071529"/>
    </source>
</evidence>
<dbReference type="InterPro" id="IPR000719">
    <property type="entry name" value="Prot_kinase_dom"/>
</dbReference>
<dbReference type="RefSeq" id="XP_028251130.1">
    <property type="nucleotide sequence ID" value="XM_028395329.1"/>
</dbReference>
<evidence type="ECO:0000256" key="13">
    <source>
        <dbReference type="ARBA" id="ARBA00054424"/>
    </source>
</evidence>
<evidence type="ECO:0000256" key="17">
    <source>
        <dbReference type="SAM" id="MobiDB-lite"/>
    </source>
</evidence>
<organism evidence="20 21">
    <name type="scientific">Parambassis ranga</name>
    <name type="common">Indian glassy fish</name>
    <dbReference type="NCBI Taxonomy" id="210632"/>
    <lineage>
        <taxon>Eukaryota</taxon>
        <taxon>Metazoa</taxon>
        <taxon>Chordata</taxon>
        <taxon>Craniata</taxon>
        <taxon>Vertebrata</taxon>
        <taxon>Euteleostomi</taxon>
        <taxon>Actinopterygii</taxon>
        <taxon>Neopterygii</taxon>
        <taxon>Teleostei</taxon>
        <taxon>Neoteleostei</taxon>
        <taxon>Acanthomorphata</taxon>
        <taxon>Ovalentaria</taxon>
        <taxon>Ambassidae</taxon>
        <taxon>Parambassis</taxon>
    </lineage>
</organism>
<feature type="compositionally biased region" description="Polar residues" evidence="17">
    <location>
        <begin position="586"/>
        <end position="613"/>
    </location>
</feature>
<evidence type="ECO:0000256" key="5">
    <source>
        <dbReference type="ARBA" id="ARBA00022490"/>
    </source>
</evidence>
<evidence type="ECO:0000256" key="2">
    <source>
        <dbReference type="ARBA" id="ARBA00004496"/>
    </source>
</evidence>
<dbReference type="FunFam" id="1.10.8.10:FF:000005">
    <property type="entry name" value="Non-specific serine/threonine protein kinase"/>
    <property type="match status" value="1"/>
</dbReference>
<evidence type="ECO:0000256" key="11">
    <source>
        <dbReference type="ARBA" id="ARBA00047899"/>
    </source>
</evidence>
<feature type="region of interest" description="Disordered" evidence="17">
    <location>
        <begin position="1"/>
        <end position="53"/>
    </location>
</feature>
<comment type="catalytic activity">
    <reaction evidence="11">
        <text>L-threonyl-[protein] + ATP = O-phospho-L-threonyl-[protein] + ADP + H(+)</text>
        <dbReference type="Rhea" id="RHEA:46608"/>
        <dbReference type="Rhea" id="RHEA-COMP:11060"/>
        <dbReference type="Rhea" id="RHEA-COMP:11605"/>
        <dbReference type="ChEBI" id="CHEBI:15378"/>
        <dbReference type="ChEBI" id="CHEBI:30013"/>
        <dbReference type="ChEBI" id="CHEBI:30616"/>
        <dbReference type="ChEBI" id="CHEBI:61977"/>
        <dbReference type="ChEBI" id="CHEBI:456216"/>
        <dbReference type="EC" id="2.7.11.1"/>
    </reaction>
</comment>
<dbReference type="PROSITE" id="PS00107">
    <property type="entry name" value="PROTEIN_KINASE_ATP"/>
    <property type="match status" value="1"/>
</dbReference>
<reference evidence="20" key="1">
    <citation type="submission" date="2024-06" db="UniProtKB">
        <authorList>
            <consortium name="RefSeq"/>
        </authorList>
    </citation>
    <scope>NUCLEOTIDE SEQUENCE [LARGE SCALE GENOMIC DNA]</scope>
</reference>
<dbReference type="CTD" id="334300"/>
<evidence type="ECO:0000256" key="12">
    <source>
        <dbReference type="ARBA" id="ARBA00048679"/>
    </source>
</evidence>
<dbReference type="AlphaFoldDB" id="A0A6P7H7G0"/>
<gene>
    <name evidence="21" type="primary">mark3a</name>
</gene>
<protein>
    <recommendedName>
        <fullName evidence="15">MAP/microtubule affinity-regulating kinase 3</fullName>
        <ecNumber evidence="4">2.7.11.1</ecNumber>
    </recommendedName>
</protein>
<keyword evidence="20" id="KW-1185">Reference proteome</keyword>
<evidence type="ECO:0000256" key="6">
    <source>
        <dbReference type="ARBA" id="ARBA00022527"/>
    </source>
</evidence>
<keyword evidence="9 21" id="KW-0418">Kinase</keyword>
<dbReference type="PROSITE" id="PS50030">
    <property type="entry name" value="UBA"/>
    <property type="match status" value="1"/>
</dbReference>
<evidence type="ECO:0000259" key="18">
    <source>
        <dbReference type="PROSITE" id="PS50011"/>
    </source>
</evidence>
<dbReference type="GO" id="GO:0035556">
    <property type="term" value="P:intracellular signal transduction"/>
    <property type="evidence" value="ECO:0007669"/>
    <property type="project" value="TreeGrafter"/>
</dbReference>
<dbReference type="Gene3D" id="3.30.200.20">
    <property type="entry name" value="Phosphorylase Kinase, domain 1"/>
    <property type="match status" value="1"/>
</dbReference>
<feature type="compositionally biased region" description="Polar residues" evidence="17">
    <location>
        <begin position="488"/>
        <end position="510"/>
    </location>
</feature>
<dbReference type="PROSITE" id="PS00108">
    <property type="entry name" value="PROTEIN_KINASE_ST"/>
    <property type="match status" value="1"/>
</dbReference>
<keyword evidence="7" id="KW-0808">Transferase</keyword>